<feature type="compositionally biased region" description="Low complexity" evidence="1">
    <location>
        <begin position="435"/>
        <end position="448"/>
    </location>
</feature>
<proteinExistence type="predicted"/>
<evidence type="ECO:0000313" key="3">
    <source>
        <dbReference type="Proteomes" id="UP000606974"/>
    </source>
</evidence>
<reference evidence="2" key="1">
    <citation type="submission" date="2020-02" db="EMBL/GenBank/DDBJ databases">
        <authorList>
            <person name="Palmer J.M."/>
        </authorList>
    </citation>
    <scope>NUCLEOTIDE SEQUENCE</scope>
    <source>
        <strain evidence="2">EPUS1.4</strain>
        <tissue evidence="2">Thallus</tissue>
    </source>
</reference>
<dbReference type="AlphaFoldDB" id="A0A8H7E803"/>
<organism evidence="2 3">
    <name type="scientific">Endocarpon pusillum</name>
    <dbReference type="NCBI Taxonomy" id="364733"/>
    <lineage>
        <taxon>Eukaryota</taxon>
        <taxon>Fungi</taxon>
        <taxon>Dikarya</taxon>
        <taxon>Ascomycota</taxon>
        <taxon>Pezizomycotina</taxon>
        <taxon>Eurotiomycetes</taxon>
        <taxon>Chaetothyriomycetidae</taxon>
        <taxon>Verrucariales</taxon>
        <taxon>Verrucariaceae</taxon>
        <taxon>Endocarpon</taxon>
    </lineage>
</organism>
<name>A0A8H7E803_9EURO</name>
<feature type="region of interest" description="Disordered" evidence="1">
    <location>
        <begin position="417"/>
        <end position="490"/>
    </location>
</feature>
<feature type="compositionally biased region" description="Polar residues" evidence="1">
    <location>
        <begin position="424"/>
        <end position="434"/>
    </location>
</feature>
<feature type="region of interest" description="Disordered" evidence="1">
    <location>
        <begin position="35"/>
        <end position="85"/>
    </location>
</feature>
<feature type="region of interest" description="Disordered" evidence="1">
    <location>
        <begin position="330"/>
        <end position="358"/>
    </location>
</feature>
<evidence type="ECO:0000313" key="2">
    <source>
        <dbReference type="EMBL" id="KAF7511825.1"/>
    </source>
</evidence>
<accession>A0A8H7E803</accession>
<evidence type="ECO:0000256" key="1">
    <source>
        <dbReference type="SAM" id="MobiDB-lite"/>
    </source>
</evidence>
<feature type="compositionally biased region" description="Low complexity" evidence="1">
    <location>
        <begin position="116"/>
        <end position="125"/>
    </location>
</feature>
<feature type="compositionally biased region" description="Basic and acidic residues" evidence="1">
    <location>
        <begin position="271"/>
        <end position="286"/>
    </location>
</feature>
<keyword evidence="3" id="KW-1185">Reference proteome</keyword>
<comment type="caution">
    <text evidence="2">The sequence shown here is derived from an EMBL/GenBank/DDBJ whole genome shotgun (WGS) entry which is preliminary data.</text>
</comment>
<feature type="compositionally biased region" description="Low complexity" evidence="1">
    <location>
        <begin position="469"/>
        <end position="481"/>
    </location>
</feature>
<dbReference type="Proteomes" id="UP000606974">
    <property type="component" value="Unassembled WGS sequence"/>
</dbReference>
<protein>
    <submittedName>
        <fullName evidence="2">Uncharacterized protein</fullName>
    </submittedName>
</protein>
<feature type="compositionally biased region" description="Polar residues" evidence="1">
    <location>
        <begin position="57"/>
        <end position="67"/>
    </location>
</feature>
<gene>
    <name evidence="2" type="ORF">GJ744_003556</name>
</gene>
<feature type="compositionally biased region" description="Polar residues" evidence="1">
    <location>
        <begin position="452"/>
        <end position="463"/>
    </location>
</feature>
<feature type="region of interest" description="Disordered" evidence="1">
    <location>
        <begin position="111"/>
        <end position="130"/>
    </location>
</feature>
<feature type="compositionally biased region" description="Polar residues" evidence="1">
    <location>
        <begin position="244"/>
        <end position="257"/>
    </location>
</feature>
<feature type="compositionally biased region" description="Basic and acidic residues" evidence="1">
    <location>
        <begin position="346"/>
        <end position="357"/>
    </location>
</feature>
<sequence>MHSSNHRSQVSIASSLPWAADTTALIRRGKIEISSPMPIPRKIPDAPGSRFDHGGHTYQTLPTSLGKTDTWPARGPGPALQDFNPQQLEENRALDGSGSYDNSNRTSAALTNTQQSMSSLPSSGSVRKGGGIRATFRKMFGSKRRREALFTGTHDHRSNSVSLPNNPVSANRHPLRKPSLLFEELIRGRALNSHAPNIVIPEPTRALKSGVETFRPLIDGYSRRNSLPSVALSSQEAQRLGLTLNHQGTESDNATTHRPSKKATNRSFIDSVRRRSRSADELRDMARSQNTLQAQERRLSDEIKYWRNSVIETPIPSYISCRQEAKKAVEDTRSTSSHAPTCPTKRSLEDDTSRPQDFDFSGLMMGNFDASVEQRVTTVEVKLVDLECAIANLQGHEVAPRAVLGKRPRRTKVLRELSQEDKVSSGSSPNIIPQSSFDSFSTSSSTSDDSQRQANVHRNSVANTLRPGTAAQADDSTAAASHSILPKQNSSEDEFARLVSILSREQEARQGLEIQLKDLQNQINELRYPAVHRGPPTPGHFSTPTSNLLDSPPISATRHTVLPFRTASPRLTLRMTSMQKENEGDETDTDDGFLDVYETPTEAIEYGFGIDSTRTPPLIGVV</sequence>
<feature type="region of interest" description="Disordered" evidence="1">
    <location>
        <begin position="244"/>
        <end position="294"/>
    </location>
</feature>
<dbReference type="EMBL" id="JAACFV010000017">
    <property type="protein sequence ID" value="KAF7511825.1"/>
    <property type="molecule type" value="Genomic_DNA"/>
</dbReference>
<dbReference type="OrthoDB" id="5428925at2759"/>